<dbReference type="EMBL" id="VBQZ03000132">
    <property type="protein sequence ID" value="MXQ95318.1"/>
    <property type="molecule type" value="Genomic_DNA"/>
</dbReference>
<evidence type="ECO:0000313" key="3">
    <source>
        <dbReference type="Proteomes" id="UP000322234"/>
    </source>
</evidence>
<sequence>MVYPEPQKVYPESQKVYPELWKVYPEPRTVYPEPQKVYTTPKSALRAAVRFRKDLRNQGRVHGKRVRMYTLISRNTLSHRGCESHAHPPPSSAAPKERETGRPQTHSCSKERTVLLRLHQRRPEGLNLHGD</sequence>
<evidence type="ECO:0000313" key="2">
    <source>
        <dbReference type="EMBL" id="MXQ95318.1"/>
    </source>
</evidence>
<reference evidence="2" key="1">
    <citation type="submission" date="2019-10" db="EMBL/GenBank/DDBJ databases">
        <title>The sequence and de novo assembly of the wild yak genome.</title>
        <authorList>
            <person name="Liu Y."/>
        </authorList>
    </citation>
    <scope>NUCLEOTIDE SEQUENCE [LARGE SCALE GENOMIC DNA]</scope>
    <source>
        <strain evidence="2">WY2019</strain>
    </source>
</reference>
<protein>
    <submittedName>
        <fullName evidence="2">Uncharacterized protein</fullName>
    </submittedName>
</protein>
<keyword evidence="3" id="KW-1185">Reference proteome</keyword>
<name>A0A6B0RYS3_9CETA</name>
<dbReference type="Proteomes" id="UP000322234">
    <property type="component" value="Unassembled WGS sequence"/>
</dbReference>
<evidence type="ECO:0000256" key="1">
    <source>
        <dbReference type="SAM" id="MobiDB-lite"/>
    </source>
</evidence>
<accession>A0A6B0RYS3</accession>
<organism evidence="2 3">
    <name type="scientific">Bos mutus</name>
    <name type="common">wild yak</name>
    <dbReference type="NCBI Taxonomy" id="72004"/>
    <lineage>
        <taxon>Eukaryota</taxon>
        <taxon>Metazoa</taxon>
        <taxon>Chordata</taxon>
        <taxon>Craniata</taxon>
        <taxon>Vertebrata</taxon>
        <taxon>Euteleostomi</taxon>
        <taxon>Mammalia</taxon>
        <taxon>Eutheria</taxon>
        <taxon>Laurasiatheria</taxon>
        <taxon>Artiodactyla</taxon>
        <taxon>Ruminantia</taxon>
        <taxon>Pecora</taxon>
        <taxon>Bovidae</taxon>
        <taxon>Bovinae</taxon>
        <taxon>Bos</taxon>
    </lineage>
</organism>
<comment type="caution">
    <text evidence="2">The sequence shown here is derived from an EMBL/GenBank/DDBJ whole genome shotgun (WGS) entry which is preliminary data.</text>
</comment>
<gene>
    <name evidence="2" type="ORF">E5288_WYG005115</name>
</gene>
<feature type="region of interest" description="Disordered" evidence="1">
    <location>
        <begin position="77"/>
        <end position="112"/>
    </location>
</feature>
<dbReference type="AlphaFoldDB" id="A0A6B0RYS3"/>
<proteinExistence type="predicted"/>